<evidence type="ECO:0000313" key="1">
    <source>
        <dbReference type="EMBL" id="QOS67900.1"/>
    </source>
</evidence>
<name>A0A6L7IQ47_9ACTN</name>
<dbReference type="Proteomes" id="UP000478463">
    <property type="component" value="Chromosome"/>
</dbReference>
<dbReference type="EMBL" id="CP063310">
    <property type="protein sequence ID" value="QOS67900.1"/>
    <property type="molecule type" value="Genomic_DNA"/>
</dbReference>
<dbReference type="PANTHER" id="PTHR34071:SF2">
    <property type="entry name" value="FLAVIN-NUCLEOTIDE-BINDING PROTEIN"/>
    <property type="match status" value="1"/>
</dbReference>
<dbReference type="InterPro" id="IPR012349">
    <property type="entry name" value="Split_barrel_FMN-bd"/>
</dbReference>
<proteinExistence type="predicted"/>
<dbReference type="PANTHER" id="PTHR34071">
    <property type="entry name" value="5-NITROIMIDAZOLE ANTIBIOTICS RESISTANCE PROTEIN, NIMA-FAMILY-RELATED PROTEIN-RELATED"/>
    <property type="match status" value="1"/>
</dbReference>
<dbReference type="SUPFAM" id="SSF50475">
    <property type="entry name" value="FMN-binding split barrel"/>
    <property type="match status" value="1"/>
</dbReference>
<evidence type="ECO:0000313" key="2">
    <source>
        <dbReference type="Proteomes" id="UP000478463"/>
    </source>
</evidence>
<dbReference type="KEGG" id="egd:GS424_015565"/>
<reference evidence="1 2" key="1">
    <citation type="submission" date="2020-10" db="EMBL/GenBank/DDBJ databases">
        <title>Eggerthella sp. nov., isolated from human feces.</title>
        <authorList>
            <person name="Yajun G."/>
        </authorList>
    </citation>
    <scope>NUCLEOTIDE SEQUENCE [LARGE SCALE GENOMIC DNA]</scope>
    <source>
        <strain evidence="1 2">HF-1101</strain>
    </source>
</reference>
<dbReference type="AlphaFoldDB" id="A0A6L7IQ47"/>
<gene>
    <name evidence="1" type="ORF">GS424_015565</name>
</gene>
<dbReference type="Gene3D" id="2.30.110.10">
    <property type="entry name" value="Electron Transport, Fmn-binding Protein, Chain A"/>
    <property type="match status" value="1"/>
</dbReference>
<accession>A0A6L7IQ47</accession>
<sequence>MTHFPLRRAERAMSRDEALTVLDAAEFVTVSTVDDDGMPYGVPLSFVRTGEALYFHATNEGGHKAADFRRDNRVCATAVTGVGAFFEDGDFTTSFQSVMAFGRIREVSDVGEFKHALVNLCMKYVPEAKHGIGRAMELEGPHTAVWAIDIDELSGKARSGPRRADEGA</sequence>
<protein>
    <submittedName>
        <fullName evidence="1">Pyridoxamine 5'-phosphate oxidase family protein</fullName>
    </submittedName>
</protein>
<organism evidence="1 2">
    <name type="scientific">Eggerthella guodeyinii</name>
    <dbReference type="NCBI Taxonomy" id="2690837"/>
    <lineage>
        <taxon>Bacteria</taxon>
        <taxon>Bacillati</taxon>
        <taxon>Actinomycetota</taxon>
        <taxon>Coriobacteriia</taxon>
        <taxon>Eggerthellales</taxon>
        <taxon>Eggerthellaceae</taxon>
        <taxon>Eggerthella</taxon>
    </lineage>
</organism>
<dbReference type="Pfam" id="PF12900">
    <property type="entry name" value="Pyridox_ox_2"/>
    <property type="match status" value="1"/>
</dbReference>
<dbReference type="InterPro" id="IPR024747">
    <property type="entry name" value="Pyridox_Oxase-rel"/>
</dbReference>
<dbReference type="RefSeq" id="WP_160941364.1">
    <property type="nucleotide sequence ID" value="NZ_CP063310.1"/>
</dbReference>